<evidence type="ECO:0000259" key="1">
    <source>
        <dbReference type="PROSITE" id="PS50925"/>
    </source>
</evidence>
<gene>
    <name evidence="2" type="ORF">SAMN06296052_102111</name>
</gene>
<dbReference type="OrthoDB" id="1122028at2"/>
<organism evidence="2 3">
    <name type="scientific">Pontibacter ummariensis</name>
    <dbReference type="NCBI Taxonomy" id="1610492"/>
    <lineage>
        <taxon>Bacteria</taxon>
        <taxon>Pseudomonadati</taxon>
        <taxon>Bacteroidota</taxon>
        <taxon>Cytophagia</taxon>
        <taxon>Cytophagales</taxon>
        <taxon>Hymenobacteraceae</taxon>
        <taxon>Pontibacter</taxon>
    </lineage>
</organism>
<dbReference type="Proteomes" id="UP000198432">
    <property type="component" value="Unassembled WGS sequence"/>
</dbReference>
<dbReference type="GO" id="GO:0071949">
    <property type="term" value="F:FAD binding"/>
    <property type="evidence" value="ECO:0007669"/>
    <property type="project" value="InterPro"/>
</dbReference>
<dbReference type="InterPro" id="IPR007024">
    <property type="entry name" value="BLUF_domain"/>
</dbReference>
<protein>
    <submittedName>
        <fullName evidence="2">Sensors of blue-light using FAD</fullName>
    </submittedName>
</protein>
<dbReference type="SMART" id="SM01034">
    <property type="entry name" value="BLUF"/>
    <property type="match status" value="1"/>
</dbReference>
<dbReference type="SUPFAM" id="SSF54975">
    <property type="entry name" value="Acylphosphatase/BLUF domain-like"/>
    <property type="match status" value="1"/>
</dbReference>
<dbReference type="PROSITE" id="PS50925">
    <property type="entry name" value="BLUF"/>
    <property type="match status" value="1"/>
</dbReference>
<dbReference type="Gene3D" id="3.30.70.100">
    <property type="match status" value="1"/>
</dbReference>
<reference evidence="3" key="1">
    <citation type="submission" date="2017-06" db="EMBL/GenBank/DDBJ databases">
        <authorList>
            <person name="Varghese N."/>
            <person name="Submissions S."/>
        </authorList>
    </citation>
    <scope>NUCLEOTIDE SEQUENCE [LARGE SCALE GENOMIC DNA]</scope>
    <source>
        <strain evidence="3">NKM1</strain>
    </source>
</reference>
<accession>A0A239BQR7</accession>
<keyword evidence="3" id="KW-1185">Reference proteome</keyword>
<sequence>MHQLVYVSSAVELVNEDVLKALLVKSRANNEAIHLTGMLLYHDGNFIQVLEGEKEQVLKLFHKIEKDARHRGIIKLISVSIQSRDFPDWSMGFKSLSAQDYKQVMGYFDPTVNKQLKVPGASDDRVALSLLKTFTANNIY</sequence>
<dbReference type="Pfam" id="PF04940">
    <property type="entry name" value="BLUF"/>
    <property type="match status" value="1"/>
</dbReference>
<dbReference type="InterPro" id="IPR036046">
    <property type="entry name" value="Acylphosphatase-like_dom_sf"/>
</dbReference>
<dbReference type="GO" id="GO:0009882">
    <property type="term" value="F:blue light photoreceptor activity"/>
    <property type="evidence" value="ECO:0007669"/>
    <property type="project" value="InterPro"/>
</dbReference>
<dbReference type="AlphaFoldDB" id="A0A239BQR7"/>
<evidence type="ECO:0000313" key="2">
    <source>
        <dbReference type="EMBL" id="SNS10186.1"/>
    </source>
</evidence>
<proteinExistence type="predicted"/>
<feature type="domain" description="BLUF" evidence="1">
    <location>
        <begin position="1"/>
        <end position="92"/>
    </location>
</feature>
<dbReference type="RefSeq" id="WP_144266260.1">
    <property type="nucleotide sequence ID" value="NZ_FZOQ01000002.1"/>
</dbReference>
<evidence type="ECO:0000313" key="3">
    <source>
        <dbReference type="Proteomes" id="UP000198432"/>
    </source>
</evidence>
<name>A0A239BQR7_9BACT</name>
<dbReference type="EMBL" id="FZOQ01000002">
    <property type="protein sequence ID" value="SNS10186.1"/>
    <property type="molecule type" value="Genomic_DNA"/>
</dbReference>